<reference evidence="2 3" key="1">
    <citation type="submission" date="2016-04" db="EMBL/GenBank/DDBJ databases">
        <title>A degradative enzymes factory behind the ericoid mycorrhizal symbiosis.</title>
        <authorList>
            <consortium name="DOE Joint Genome Institute"/>
            <person name="Martino E."/>
            <person name="Morin E."/>
            <person name="Grelet G."/>
            <person name="Kuo A."/>
            <person name="Kohler A."/>
            <person name="Daghino S."/>
            <person name="Barry K."/>
            <person name="Choi C."/>
            <person name="Cichocki N."/>
            <person name="Clum A."/>
            <person name="Copeland A."/>
            <person name="Hainaut M."/>
            <person name="Haridas S."/>
            <person name="Labutti K."/>
            <person name="Lindquist E."/>
            <person name="Lipzen A."/>
            <person name="Khouja H.-R."/>
            <person name="Murat C."/>
            <person name="Ohm R."/>
            <person name="Olson A."/>
            <person name="Spatafora J."/>
            <person name="Veneault-Fourrey C."/>
            <person name="Henrissat B."/>
            <person name="Grigoriev I."/>
            <person name="Martin F."/>
            <person name="Perotto S."/>
        </authorList>
    </citation>
    <scope>NUCLEOTIDE SEQUENCE [LARGE SCALE GENOMIC DNA]</scope>
    <source>
        <strain evidence="2 3">F</strain>
    </source>
</reference>
<evidence type="ECO:0000313" key="3">
    <source>
        <dbReference type="Proteomes" id="UP000235786"/>
    </source>
</evidence>
<dbReference type="EMBL" id="KZ613960">
    <property type="protein sequence ID" value="PMD31987.1"/>
    <property type="molecule type" value="Genomic_DNA"/>
</dbReference>
<dbReference type="Pfam" id="PF26639">
    <property type="entry name" value="Het-6_barrel"/>
    <property type="match status" value="1"/>
</dbReference>
<gene>
    <name evidence="2" type="ORF">L207DRAFT_518880</name>
</gene>
<accession>A0A2J6R0F0</accession>
<keyword evidence="3" id="KW-1185">Reference proteome</keyword>
<feature type="domain" description="Heterokaryon incompatibility" evidence="1">
    <location>
        <begin position="45"/>
        <end position="191"/>
    </location>
</feature>
<evidence type="ECO:0000313" key="2">
    <source>
        <dbReference type="EMBL" id="PMD31987.1"/>
    </source>
</evidence>
<dbReference type="InterPro" id="IPR052895">
    <property type="entry name" value="HetReg/Transcr_Mod"/>
</dbReference>
<dbReference type="Proteomes" id="UP000235786">
    <property type="component" value="Unassembled WGS sequence"/>
</dbReference>
<sequence length="596" mass="67789">MPPLNIYKPLRDNEIRIAEIESASSEDEDVHCHLIHVSRNASGDYQSLSYAWGPEEELDKGLIYLEGTPHPVTRTMELALRKLRRKTNDAPLLIWIDALCINQKDNEEKCEQVKGMRTIYQRATEVSIWLGPEDWSPNSDLAWSLLQELYHCPREINALSKRIQPERQKEFEALTKFFRRDYFWRIWVVQEVACATKATVYYGSDSMPWSGLVGVCDKLSDARALLRRVIYHDKPASLFSLMTGGPKKLVLTKEANLPYSESNAPPLLDLLSTHMSKGSTLEHDKVYGIVGISADRDTFGDLDYGRSVRDTYVHTARHIITKTRSLDVICVHQNDDNKHSLPSWVADWERRKRFPEHRVVGLRSRTPKFNASGSSIADVSFSENDQVLTAAGFVFDTITNISQPLYVHGPESDVLPTLEVFHSWWTFFTDHIGSTDENLAIFQRTFVGGSWSPSYSEGEFKEDQTERLTLFFSLIQRLLPHLLNEKSPIPVLTAANAADDQILKKREFAMVSSAALRMHAKRLVNSENKLLGFAPQQAAVGDKIVVLLGCNFPVVLREIDGHWELIGEIYMDGIMNGEATDKLEAGLYHKQKFEIH</sequence>
<dbReference type="AlphaFoldDB" id="A0A2J6R0F0"/>
<name>A0A2J6R0F0_HYAVF</name>
<protein>
    <submittedName>
        <fullName evidence="2">HET-domain-containing protein</fullName>
    </submittedName>
</protein>
<evidence type="ECO:0000259" key="1">
    <source>
        <dbReference type="Pfam" id="PF06985"/>
    </source>
</evidence>
<dbReference type="Pfam" id="PF06985">
    <property type="entry name" value="HET"/>
    <property type="match status" value="1"/>
</dbReference>
<dbReference type="PANTHER" id="PTHR24148">
    <property type="entry name" value="ANKYRIN REPEAT DOMAIN-CONTAINING PROTEIN 39 HOMOLOG-RELATED"/>
    <property type="match status" value="1"/>
</dbReference>
<proteinExistence type="predicted"/>
<organism evidence="2 3">
    <name type="scientific">Hyaloscypha variabilis (strain UAMH 11265 / GT02V1 / F)</name>
    <name type="common">Meliniomyces variabilis</name>
    <dbReference type="NCBI Taxonomy" id="1149755"/>
    <lineage>
        <taxon>Eukaryota</taxon>
        <taxon>Fungi</taxon>
        <taxon>Dikarya</taxon>
        <taxon>Ascomycota</taxon>
        <taxon>Pezizomycotina</taxon>
        <taxon>Leotiomycetes</taxon>
        <taxon>Helotiales</taxon>
        <taxon>Hyaloscyphaceae</taxon>
        <taxon>Hyaloscypha</taxon>
        <taxon>Hyaloscypha variabilis</taxon>
    </lineage>
</organism>
<dbReference type="OrthoDB" id="194358at2759"/>
<dbReference type="PANTHER" id="PTHR24148:SF64">
    <property type="entry name" value="HETEROKARYON INCOMPATIBILITY DOMAIN-CONTAINING PROTEIN"/>
    <property type="match status" value="1"/>
</dbReference>
<dbReference type="InterPro" id="IPR010730">
    <property type="entry name" value="HET"/>
</dbReference>